<proteinExistence type="predicted"/>
<reference evidence="2" key="1">
    <citation type="submission" date="2020-05" db="EMBL/GenBank/DDBJ databases">
        <authorList>
            <person name="Chiriac C."/>
            <person name="Salcher M."/>
            <person name="Ghai R."/>
            <person name="Kavagutti S V."/>
        </authorList>
    </citation>
    <scope>NUCLEOTIDE SEQUENCE</scope>
</reference>
<name>A0A6J6GI66_9ZZZZ</name>
<evidence type="ECO:0000259" key="1">
    <source>
        <dbReference type="Pfam" id="PF08242"/>
    </source>
</evidence>
<dbReference type="Gene3D" id="3.40.50.150">
    <property type="entry name" value="Vaccinia Virus protein VP39"/>
    <property type="match status" value="1"/>
</dbReference>
<organism evidence="2">
    <name type="scientific">freshwater metagenome</name>
    <dbReference type="NCBI Taxonomy" id="449393"/>
    <lineage>
        <taxon>unclassified sequences</taxon>
        <taxon>metagenomes</taxon>
        <taxon>ecological metagenomes</taxon>
    </lineage>
</organism>
<accession>A0A6J6GI66</accession>
<dbReference type="InterPro" id="IPR029063">
    <property type="entry name" value="SAM-dependent_MTases_sf"/>
</dbReference>
<dbReference type="CDD" id="cd02440">
    <property type="entry name" value="AdoMet_MTases"/>
    <property type="match status" value="1"/>
</dbReference>
<dbReference type="AlphaFoldDB" id="A0A6J6GI66"/>
<dbReference type="InterPro" id="IPR013217">
    <property type="entry name" value="Methyltransf_12"/>
</dbReference>
<dbReference type="SUPFAM" id="SSF53335">
    <property type="entry name" value="S-adenosyl-L-methionine-dependent methyltransferases"/>
    <property type="match status" value="1"/>
</dbReference>
<gene>
    <name evidence="2" type="ORF">UFOPK1826_00509</name>
</gene>
<dbReference type="GO" id="GO:0008168">
    <property type="term" value="F:methyltransferase activity"/>
    <property type="evidence" value="ECO:0007669"/>
    <property type="project" value="InterPro"/>
</dbReference>
<protein>
    <submittedName>
        <fullName evidence="2">Unannotated protein</fullName>
    </submittedName>
</protein>
<dbReference type="EMBL" id="CAEZUN010000046">
    <property type="protein sequence ID" value="CAB4598784.1"/>
    <property type="molecule type" value="Genomic_DNA"/>
</dbReference>
<dbReference type="Pfam" id="PF08242">
    <property type="entry name" value="Methyltransf_12"/>
    <property type="match status" value="1"/>
</dbReference>
<feature type="domain" description="Methyltransferase type 12" evidence="1">
    <location>
        <begin position="71"/>
        <end position="166"/>
    </location>
</feature>
<evidence type="ECO:0000313" key="2">
    <source>
        <dbReference type="EMBL" id="CAB4598784.1"/>
    </source>
</evidence>
<sequence>MSQKDEKSTAQQIDLTDAYAIKTPEDSRRLYATWAESYNETFIEANKYVYPHRVAELFVENVPNSGFEDVIDIGCGTGAVGTYLAKLRPELSIDGFDISPEMLTQAAQTRRLDNSPVYSNLQEVDLTSALPNKTYSAMISAGTFTHGHLGPETLLRIFDLVRISGWFVIGINAEHYKAHGFAETMQTAIFAEIISEPKVYVVDIYEPTSPHYGDKANICIFHRRKPVS</sequence>